<dbReference type="EMBL" id="BX569691">
    <property type="protein sequence ID" value="CAE07466.1"/>
    <property type="molecule type" value="Genomic_DNA"/>
</dbReference>
<dbReference type="STRING" id="84588.SYNW0951"/>
<accession>Q7U7N0</accession>
<sequence>MSKQLLEMSFAVGGWLSEHSEDQCLCGGLLGSNSVLVQKMTIDRNRFHPFSLIVWLLKAQISIGIRRTCSFKAYRTQTWVLLKYKLINLLELSG</sequence>
<evidence type="ECO:0000313" key="2">
    <source>
        <dbReference type="Proteomes" id="UP000001422"/>
    </source>
</evidence>
<dbReference type="HOGENOM" id="CLU_2385109_0_0_3"/>
<dbReference type="Proteomes" id="UP000001422">
    <property type="component" value="Chromosome"/>
</dbReference>
<gene>
    <name evidence="1" type="ordered locus">SYNW0951</name>
</gene>
<organism evidence="1 2">
    <name type="scientific">Parasynechococcus marenigrum (strain WH8102)</name>
    <dbReference type="NCBI Taxonomy" id="84588"/>
    <lineage>
        <taxon>Bacteria</taxon>
        <taxon>Bacillati</taxon>
        <taxon>Cyanobacteriota</taxon>
        <taxon>Cyanophyceae</taxon>
        <taxon>Synechococcales</taxon>
        <taxon>Prochlorococcaceae</taxon>
        <taxon>Parasynechococcus</taxon>
        <taxon>Parasynechococcus marenigrum</taxon>
    </lineage>
</organism>
<proteinExistence type="predicted"/>
<evidence type="ECO:0000313" key="1">
    <source>
        <dbReference type="EMBL" id="CAE07466.1"/>
    </source>
</evidence>
<protein>
    <submittedName>
        <fullName evidence="1">Uncharacterized protein</fullName>
    </submittedName>
</protein>
<name>Q7U7N0_PARMW</name>
<reference evidence="1 2" key="1">
    <citation type="journal article" date="2003" name="Nature">
        <title>The genome of a motile marine Synechococcus.</title>
        <authorList>
            <person name="Palenik B."/>
            <person name="Brahamsha B."/>
            <person name="Larimer F."/>
            <person name="Land M."/>
            <person name="Hauser L."/>
            <person name="Chain P."/>
            <person name="Lamerdin J."/>
            <person name="Regala W."/>
            <person name="Allen E.A."/>
            <person name="McCarren J."/>
            <person name="Paulsen I."/>
            <person name="Dufresne A."/>
            <person name="Partensky F."/>
            <person name="Webb E."/>
            <person name="Waterbury J."/>
        </authorList>
    </citation>
    <scope>NUCLEOTIDE SEQUENCE [LARGE SCALE GENOMIC DNA]</scope>
    <source>
        <strain evidence="1 2">WH8102</strain>
    </source>
</reference>
<dbReference type="AlphaFoldDB" id="Q7U7N0"/>
<keyword evidence="2" id="KW-1185">Reference proteome</keyword>
<dbReference type="KEGG" id="syw:SYNW0951"/>